<dbReference type="AlphaFoldDB" id="A0A8S2E532"/>
<name>A0A8S2E532_9BILA</name>
<feature type="transmembrane region" description="Helical" evidence="5">
    <location>
        <begin position="142"/>
        <end position="168"/>
    </location>
</feature>
<feature type="transmembrane region" description="Helical" evidence="5">
    <location>
        <begin position="180"/>
        <end position="200"/>
    </location>
</feature>
<feature type="transmembrane region" description="Helical" evidence="5">
    <location>
        <begin position="207"/>
        <end position="231"/>
    </location>
</feature>
<keyword evidence="2 5" id="KW-0812">Transmembrane</keyword>
<keyword evidence="4 5" id="KW-0472">Membrane</keyword>
<evidence type="ECO:0000313" key="6">
    <source>
        <dbReference type="EMBL" id="CAF1050338.1"/>
    </source>
</evidence>
<dbReference type="PANTHER" id="PTHR23507">
    <property type="entry name" value="ZGC:174356"/>
    <property type="match status" value="1"/>
</dbReference>
<feature type="transmembrane region" description="Helical" evidence="5">
    <location>
        <begin position="251"/>
        <end position="272"/>
    </location>
</feature>
<keyword evidence="3 5" id="KW-1133">Transmembrane helix</keyword>
<protein>
    <submittedName>
        <fullName evidence="6">Uncharacterized protein</fullName>
    </submittedName>
</protein>
<dbReference type="SUPFAM" id="SSF103473">
    <property type="entry name" value="MFS general substrate transporter"/>
    <property type="match status" value="1"/>
</dbReference>
<dbReference type="EMBL" id="CAJNOK010007969">
    <property type="protein sequence ID" value="CAF1050338.1"/>
    <property type="molecule type" value="Genomic_DNA"/>
</dbReference>
<evidence type="ECO:0000256" key="3">
    <source>
        <dbReference type="ARBA" id="ARBA00022989"/>
    </source>
</evidence>
<feature type="transmembrane region" description="Helical" evidence="5">
    <location>
        <begin position="12"/>
        <end position="38"/>
    </location>
</feature>
<dbReference type="PANTHER" id="PTHR23507:SF1">
    <property type="entry name" value="FI18259P1-RELATED"/>
    <property type="match status" value="1"/>
</dbReference>
<feature type="transmembrane region" description="Helical" evidence="5">
    <location>
        <begin position="50"/>
        <end position="72"/>
    </location>
</feature>
<organism evidence="6 8">
    <name type="scientific">Didymodactylos carnosus</name>
    <dbReference type="NCBI Taxonomy" id="1234261"/>
    <lineage>
        <taxon>Eukaryota</taxon>
        <taxon>Metazoa</taxon>
        <taxon>Spiralia</taxon>
        <taxon>Gnathifera</taxon>
        <taxon>Rotifera</taxon>
        <taxon>Eurotatoria</taxon>
        <taxon>Bdelloidea</taxon>
        <taxon>Philodinida</taxon>
        <taxon>Philodinidae</taxon>
        <taxon>Didymodactylos</taxon>
    </lineage>
</organism>
<proteinExistence type="predicted"/>
<evidence type="ECO:0000256" key="2">
    <source>
        <dbReference type="ARBA" id="ARBA00022692"/>
    </source>
</evidence>
<evidence type="ECO:0000313" key="8">
    <source>
        <dbReference type="Proteomes" id="UP000677228"/>
    </source>
</evidence>
<evidence type="ECO:0000256" key="4">
    <source>
        <dbReference type="ARBA" id="ARBA00023136"/>
    </source>
</evidence>
<gene>
    <name evidence="6" type="ORF">OVA965_LOCUS16907</name>
    <name evidence="7" type="ORF">TMI583_LOCUS16913</name>
</gene>
<accession>A0A8S2E532</accession>
<dbReference type="GO" id="GO:0016020">
    <property type="term" value="C:membrane"/>
    <property type="evidence" value="ECO:0007669"/>
    <property type="project" value="UniProtKB-SubCell"/>
</dbReference>
<dbReference type="Proteomes" id="UP000677228">
    <property type="component" value="Unassembled WGS sequence"/>
</dbReference>
<dbReference type="EMBL" id="CAJOBA010007979">
    <property type="protein sequence ID" value="CAF3817085.1"/>
    <property type="molecule type" value="Genomic_DNA"/>
</dbReference>
<reference evidence="6" key="1">
    <citation type="submission" date="2021-02" db="EMBL/GenBank/DDBJ databases">
        <authorList>
            <person name="Nowell W R."/>
        </authorList>
    </citation>
    <scope>NUCLEOTIDE SEQUENCE</scope>
</reference>
<feature type="transmembrane region" description="Helical" evidence="5">
    <location>
        <begin position="78"/>
        <end position="98"/>
    </location>
</feature>
<evidence type="ECO:0000313" key="7">
    <source>
        <dbReference type="EMBL" id="CAF3817085.1"/>
    </source>
</evidence>
<dbReference type="InterPro" id="IPR036259">
    <property type="entry name" value="MFS_trans_sf"/>
</dbReference>
<evidence type="ECO:0000256" key="1">
    <source>
        <dbReference type="ARBA" id="ARBA00004141"/>
    </source>
</evidence>
<sequence length="337" mass="37311">MTAVNIWNLSNIFIIISVILDGIFGTSALTILSAFAFVTDCTTLKQRTSAIIITDVSITMARVVALVGLGYYLKYYGYLIPSCVTLGLSTLGLVYSLLFQRESNQTVDHLNIFQQLKLIRLTPIFKVLQVFTIERKSNKRKILLLTVFTHLSIIVMIYGSFSVTYLYLYGQPFCWGSWEVSLNSSAQAILVLLLTIVFTLTITSDSFLIPMTGVITFMIQLVLFGIARSTWLLYLGVKEESLFSIKQLKLTLFFFAAVCIGAVFRVTCGVLRSRITKVVEPNEYAVVFVFAGIFESAGSYALSAMCNAIYNATIHTDPGFVFVVIAGVGILPLLTMG</sequence>
<dbReference type="Gene3D" id="1.20.1250.20">
    <property type="entry name" value="MFS general substrate transporter like domains"/>
    <property type="match status" value="1"/>
</dbReference>
<evidence type="ECO:0000256" key="5">
    <source>
        <dbReference type="SAM" id="Phobius"/>
    </source>
</evidence>
<feature type="transmembrane region" description="Helical" evidence="5">
    <location>
        <begin position="318"/>
        <end position="336"/>
    </location>
</feature>
<feature type="transmembrane region" description="Helical" evidence="5">
    <location>
        <begin position="284"/>
        <end position="312"/>
    </location>
</feature>
<comment type="subcellular location">
    <subcellularLocation>
        <location evidence="1">Membrane</location>
        <topology evidence="1">Multi-pass membrane protein</topology>
    </subcellularLocation>
</comment>
<dbReference type="GO" id="GO:0022857">
    <property type="term" value="F:transmembrane transporter activity"/>
    <property type="evidence" value="ECO:0007669"/>
    <property type="project" value="TreeGrafter"/>
</dbReference>
<dbReference type="Proteomes" id="UP000682733">
    <property type="component" value="Unassembled WGS sequence"/>
</dbReference>
<comment type="caution">
    <text evidence="6">The sequence shown here is derived from an EMBL/GenBank/DDBJ whole genome shotgun (WGS) entry which is preliminary data.</text>
</comment>